<dbReference type="SUPFAM" id="SSF53254">
    <property type="entry name" value="Phosphoglycerate mutase-like"/>
    <property type="match status" value="1"/>
</dbReference>
<feature type="transmembrane region" description="Helical" evidence="7">
    <location>
        <begin position="38"/>
        <end position="59"/>
    </location>
</feature>
<evidence type="ECO:0000259" key="8">
    <source>
        <dbReference type="PROSITE" id="PS50020"/>
    </source>
</evidence>
<feature type="transmembrane region" description="Helical" evidence="7">
    <location>
        <begin position="14"/>
        <end position="31"/>
    </location>
</feature>
<dbReference type="InterPro" id="IPR029033">
    <property type="entry name" value="His_PPase_superfam"/>
</dbReference>
<feature type="transmembrane region" description="Helical" evidence="7">
    <location>
        <begin position="242"/>
        <end position="261"/>
    </location>
</feature>
<evidence type="ECO:0000256" key="4">
    <source>
        <dbReference type="ARBA" id="ARBA00022989"/>
    </source>
</evidence>
<accession>A0ABP0PBT7</accession>
<keyword evidence="3 7" id="KW-0812">Transmembrane</keyword>
<keyword evidence="5 7" id="KW-0472">Membrane</keyword>
<feature type="transmembrane region" description="Helical" evidence="7">
    <location>
        <begin position="178"/>
        <end position="197"/>
    </location>
</feature>
<proteinExistence type="predicted"/>
<feature type="transmembrane region" description="Helical" evidence="7">
    <location>
        <begin position="273"/>
        <end position="295"/>
    </location>
</feature>
<comment type="subcellular location">
    <subcellularLocation>
        <location evidence="1">Membrane</location>
        <topology evidence="1">Multi-pass membrane protein</topology>
    </subcellularLocation>
</comment>
<evidence type="ECO:0000256" key="3">
    <source>
        <dbReference type="ARBA" id="ARBA00022692"/>
    </source>
</evidence>
<dbReference type="Gene3D" id="3.40.50.1240">
    <property type="entry name" value="Phosphoglycerate mutase-like"/>
    <property type="match status" value="1"/>
</dbReference>
<sequence>MCSDALPLWGFHRTSYLVCACVFSICLYLWVGFNAVSALGLFAYLTGLNLAIAFADLVIDATAASLAKDHPKAASDMQTALRVAEASGGMAASSIKGYLVAVLGSRGTMMSNVVCAVAVFIPAIRRWLPEEQLLGGRCTPKLSQFRKNSSITAVAIFLSVVAVGLSLSHIFLQEWRTRALVTLFCCIVVTISAYKAMRKISPFLANTGMLLFWRAVLQPGLGEAMFVWMSKDEEGPRFSPQLMGLADCFGQAGFLLGVVVYNRFLRTWKYRRIFLVGQIMVVASQVLDFILVMRWNQALGIPDVLFFLGDSTFDHAVAKTFYVPLVVLAYKVCPSNLEGTIFSTLISLNNIGRFLCVDQKQSTGGFWQGVRGGLKHVGNALNHAGKLNQVDHPLSAGGLAQARQLRQQIAALASDSQPSQAASSLLRCRRWYISPFLRALETAAYALSPLKRLATQQGERLLLRVSPQANEIVQTSMSLDCQGKKGNVGFKVVTRAVSKLAETLEEEEDDPANQASVQDKQAELSEAIATLCAFDISEIAQVWWTEVSSFKKENLRAEDSRVKSLVKRILVEDEEPVIGLVAHSILFKRMIQLFWPKDRLRQEELRTALRNGAQKQDTVDPFEDKVMNCGTLVLTFRYHSGGCPWVVPQMYVSSRSAAVAPHLLSFFLAVDGDGQTLLQFVTDHDDKLKQVEKHGVKLPDTVQGWHLLAKSGLTREQKQMIMTQSASLERAKVQQAMYAILGQDYKGGGQSVNSRWQRPFNSTGKGRGYFAGDDAADPTWDSPSVDWEPEDEGTFEDFLTEEHIYHVEEVSEDQGSLMPVKRWKTLISNSQTQLNRLHAYVDNDYTPSIPDEDLHMTPAEHARAAFRKPESPETFQQQRMRLDRQETMSFGPQRTARASVTPYTKPPQPENAETVFEIEDLDSESLPSGWTFNHDSKTLELKSSLKDFWEIKGGCLIRHHVNPRSKLFDIRDRRDLPVPVEHLDDVQVTVYREPGSNPHSVTNHFKTENIFKSVKNSKNPSPVPKKWIGQTIFQITAVKRQEWGMTSSSTTTSATSMRFVRKAAQSAKTHHIRQVKKDKGEVREKNLNAAELQLFYEEIFDFRTWQEDSETMEYCGENSDVTLRYEPFESIQSWQDLSKARLSVMFDAAHAVREDHSSQGGYIAFITPDTVFHEETSYHVVDWRSFKLHRVARSSLSAEAQAAGQASDASEYIARFWSCIMNPNVDLRDRLQEKFPVAAMVCYTQIKAVMADDYFIQAVDDNVCPVEQEYFWSPLTVLCTLLMLLSAILSLVTYKLGRFLERRHWRSLVNTRIRVTTGRHERHELALKNQLQDLHLQSVEKVCELEEKLAELSVRNDFLRKENDAVLAENHADQDELAELHERHRRSCALFTRAFREIQGHLEDCPLEHGVVATPFGAAWHTEESCRGVARSGRVTRRHVCNFCCPGVQTPHVTNSVSGTTLFEDFQEFIREEGRCSYEEWIVD</sequence>
<comment type="caution">
    <text evidence="9">The sequence shown here is derived from an EMBL/GenBank/DDBJ whole genome shotgun (WGS) entry which is preliminary data.</text>
</comment>
<evidence type="ECO:0000256" key="5">
    <source>
        <dbReference type="ARBA" id="ARBA00023136"/>
    </source>
</evidence>
<name>A0ABP0PBT7_9DINO</name>
<evidence type="ECO:0000256" key="7">
    <source>
        <dbReference type="SAM" id="Phobius"/>
    </source>
</evidence>
<dbReference type="EMBL" id="CAXAMN010022895">
    <property type="protein sequence ID" value="CAK9073515.1"/>
    <property type="molecule type" value="Genomic_DNA"/>
</dbReference>
<evidence type="ECO:0000313" key="9">
    <source>
        <dbReference type="EMBL" id="CAK9073515.1"/>
    </source>
</evidence>
<dbReference type="PANTHER" id="PTHR31585">
    <property type="entry name" value="FOLATE-BIOPTERIN TRANSPORTER 1, CHLOROPLASTIC"/>
    <property type="match status" value="1"/>
</dbReference>
<gene>
    <name evidence="9" type="ORF">CCMP2556_LOCUS36205</name>
</gene>
<feature type="compositionally biased region" description="Polar residues" evidence="6">
    <location>
        <begin position="887"/>
        <end position="902"/>
    </location>
</feature>
<evidence type="ECO:0000256" key="1">
    <source>
        <dbReference type="ARBA" id="ARBA00004141"/>
    </source>
</evidence>
<dbReference type="Proteomes" id="UP001642484">
    <property type="component" value="Unassembled WGS sequence"/>
</dbReference>
<dbReference type="PANTHER" id="PTHR31585:SF0">
    <property type="entry name" value="FOLATE-BIOPTERIN TRANSPORTER 1, CHLOROPLASTIC"/>
    <property type="match status" value="1"/>
</dbReference>
<dbReference type="Pfam" id="PF03092">
    <property type="entry name" value="BT1"/>
    <property type="match status" value="1"/>
</dbReference>
<feature type="region of interest" description="Disordered" evidence="6">
    <location>
        <begin position="887"/>
        <end position="909"/>
    </location>
</feature>
<dbReference type="PROSITE" id="PS50020">
    <property type="entry name" value="WW_DOMAIN_2"/>
    <property type="match status" value="1"/>
</dbReference>
<feature type="transmembrane region" description="Helical" evidence="7">
    <location>
        <begin position="1270"/>
        <end position="1294"/>
    </location>
</feature>
<feature type="transmembrane region" description="Helical" evidence="7">
    <location>
        <begin position="149"/>
        <end position="172"/>
    </location>
</feature>
<keyword evidence="4 7" id="KW-1133">Transmembrane helix</keyword>
<reference evidence="9 10" key="1">
    <citation type="submission" date="2024-02" db="EMBL/GenBank/DDBJ databases">
        <authorList>
            <person name="Chen Y."/>
            <person name="Shah S."/>
            <person name="Dougan E. K."/>
            <person name="Thang M."/>
            <person name="Chan C."/>
        </authorList>
    </citation>
    <scope>NUCLEOTIDE SEQUENCE [LARGE SCALE GENOMIC DNA]</scope>
</reference>
<dbReference type="InterPro" id="IPR001202">
    <property type="entry name" value="WW_dom"/>
</dbReference>
<keyword evidence="2" id="KW-0813">Transport</keyword>
<feature type="domain" description="WW" evidence="8">
    <location>
        <begin position="750"/>
        <end position="785"/>
    </location>
</feature>
<dbReference type="InterPro" id="IPR039309">
    <property type="entry name" value="BT1"/>
</dbReference>
<evidence type="ECO:0000313" key="10">
    <source>
        <dbReference type="Proteomes" id="UP001642484"/>
    </source>
</evidence>
<feature type="transmembrane region" description="Helical" evidence="7">
    <location>
        <begin position="109"/>
        <end position="128"/>
    </location>
</feature>
<evidence type="ECO:0000256" key="6">
    <source>
        <dbReference type="SAM" id="MobiDB-lite"/>
    </source>
</evidence>
<evidence type="ECO:0000256" key="2">
    <source>
        <dbReference type="ARBA" id="ARBA00022448"/>
    </source>
</evidence>
<protein>
    <recommendedName>
        <fullName evidence="8">WW domain-containing protein</fullName>
    </recommendedName>
</protein>
<feature type="transmembrane region" description="Helical" evidence="7">
    <location>
        <begin position="209"/>
        <end position="230"/>
    </location>
</feature>
<organism evidence="9 10">
    <name type="scientific">Durusdinium trenchii</name>
    <dbReference type="NCBI Taxonomy" id="1381693"/>
    <lineage>
        <taxon>Eukaryota</taxon>
        <taxon>Sar</taxon>
        <taxon>Alveolata</taxon>
        <taxon>Dinophyceae</taxon>
        <taxon>Suessiales</taxon>
        <taxon>Symbiodiniaceae</taxon>
        <taxon>Durusdinium</taxon>
    </lineage>
</organism>
<keyword evidence="10" id="KW-1185">Reference proteome</keyword>